<keyword evidence="2 7" id="KW-0812">Transmembrane</keyword>
<dbReference type="Ensembl" id="ENSGGOT00000056431.1">
    <property type="protein sequence ID" value="ENSGGOP00000034174.1"/>
    <property type="gene ID" value="ENSGGOG00000005264.3"/>
</dbReference>
<dbReference type="Pfam" id="PF09731">
    <property type="entry name" value="Mitofilin"/>
    <property type="match status" value="1"/>
</dbReference>
<feature type="compositionally biased region" description="Basic and acidic residues" evidence="9">
    <location>
        <begin position="68"/>
        <end position="79"/>
    </location>
</feature>
<evidence type="ECO:0000256" key="3">
    <source>
        <dbReference type="ARBA" id="ARBA00022792"/>
    </source>
</evidence>
<reference evidence="10 11" key="2">
    <citation type="journal article" date="2012" name="Nature">
        <title>Insights into hominid evolution from the gorilla genome sequence.</title>
        <authorList>
            <person name="Scally A."/>
            <person name="Dutheil J.Y."/>
            <person name="Hillier L.W."/>
            <person name="Jordan G.E."/>
            <person name="Goodhead I."/>
            <person name="Herrero J."/>
            <person name="Hobolth A."/>
            <person name="Lappalainen T."/>
            <person name="Mailund T."/>
            <person name="Marques-Bonet T."/>
            <person name="McCarthy S."/>
            <person name="Montgomery S.H."/>
            <person name="Schwalie P.C."/>
            <person name="Tang Y.A."/>
            <person name="Ward M.C."/>
            <person name="Xue Y."/>
            <person name="Yngvadottir B."/>
            <person name="Alkan C."/>
            <person name="Andersen L.N."/>
            <person name="Ayub Q."/>
            <person name="Ball E.V."/>
            <person name="Beal K."/>
            <person name="Bradley B.J."/>
            <person name="Chen Y."/>
            <person name="Clee C.M."/>
            <person name="Fitzgerald S."/>
            <person name="Graves T.A."/>
            <person name="Gu Y."/>
            <person name="Heath P."/>
            <person name="Heger A."/>
            <person name="Karakoc E."/>
            <person name="Kolb-Kokocinski A."/>
            <person name="Laird G.K."/>
            <person name="Lunter G."/>
            <person name="Meader S."/>
            <person name="Mort M."/>
            <person name="Mullikin J.C."/>
            <person name="Munch K."/>
            <person name="O'Connor T.D."/>
            <person name="Phillips A.D."/>
            <person name="Prado-Martinez J."/>
            <person name="Rogers A.S."/>
            <person name="Sajjadian S."/>
            <person name="Schmidt D."/>
            <person name="Shaw K."/>
            <person name="Simpson J.T."/>
            <person name="Stenson P.D."/>
            <person name="Turner D.J."/>
            <person name="Vigilant L."/>
            <person name="Vilella A.J."/>
            <person name="Whitener W."/>
            <person name="Zhu B."/>
            <person name="Cooper D.N."/>
            <person name="de Jong P."/>
            <person name="Dermitzakis E.T."/>
            <person name="Eichler E.E."/>
            <person name="Flicek P."/>
            <person name="Goldman N."/>
            <person name="Mundy N.I."/>
            <person name="Ning Z."/>
            <person name="Odom D.T."/>
            <person name="Ponting C.P."/>
            <person name="Quail M.A."/>
            <person name="Ryder O.A."/>
            <person name="Searle S.M."/>
            <person name="Warren W.C."/>
            <person name="Wilson R.K."/>
            <person name="Schierup M.H."/>
            <person name="Rogers J."/>
            <person name="Tyler-Smith C."/>
            <person name="Durbin R."/>
        </authorList>
    </citation>
    <scope>NUCLEOTIDE SEQUENCE [LARGE SCALE GENOMIC DNA]</scope>
</reference>
<accession>A0A2I2YGX4</accession>
<evidence type="ECO:0000256" key="8">
    <source>
        <dbReference type="SAM" id="Coils"/>
    </source>
</evidence>
<evidence type="ECO:0000313" key="11">
    <source>
        <dbReference type="Proteomes" id="UP000001519"/>
    </source>
</evidence>
<evidence type="ECO:0000256" key="9">
    <source>
        <dbReference type="SAM" id="MobiDB-lite"/>
    </source>
</evidence>
<keyword evidence="5 7" id="KW-0496">Mitochondrion</keyword>
<keyword evidence="3 7" id="KW-0999">Mitochondrion inner membrane</keyword>
<sequence length="659" mass="73439">SRSPDLVIRLPLPPKIQSGPLKISSVSEVMKESKQPASQLQKQKGDTPASATAGDTPSVPAPAVQPEESLKTDHPEIGEGKPTPALSEASSSSIRERPPEEVAARLAQQEKQEQVKIESLAKSLEDALRQTASVTLQAIAAQNAAVQAVNAHSNILKAAMDNSEIAGEKKSAQWRTVEGALKERRKAVDEAADALLKAKEELEKMKSVIENAKKKEVAGAKPHITAAEGKLHNMIVDLDNVVKKVQAAQSEAKVVSQYHELVVQARDDFKRELDSITPEVLPGWKGMSVSDLGEYYLSTDDLNSLIAHAHRRIDQLNRELAEQKATEKQHITLALEKQKLEEKRAFDSAVAKALEHHRSEIQAEQDRKIEEVRDAMENEMRTQLRRQAAAHTDHLRDVLRVQEQELKSEFEQNLSEKLSEQELQFRRLSQEQVDNFTLDINTAYARLRGIEQAVQSHAVAEEEARKAHQLWLSVEALKYSMKTSSAETPTIPLGSAVEAIKANCSDNEFTQALTAAIPPESLTRGVYSEETLRARFYAVQKLARRVAMIDETRNSLYQYFLSYLQSLLLFPPQQLKPPPELCPEDINTFKLLSYASYCIEHGDLELAAKFVNQLKGESRRVAQDWLKEARMTLETKQIVEILTAYASAVGIGTTQVQPE</sequence>
<dbReference type="Proteomes" id="UP000001519">
    <property type="component" value="Chromosome 2A"/>
</dbReference>
<dbReference type="AlphaFoldDB" id="A0A2I2YGX4"/>
<dbReference type="EMBL" id="CABD030011651">
    <property type="status" value="NOT_ANNOTATED_CDS"/>
    <property type="molecule type" value="Genomic_DNA"/>
</dbReference>
<reference evidence="10" key="3">
    <citation type="submission" date="2025-08" db="UniProtKB">
        <authorList>
            <consortium name="Ensembl"/>
        </authorList>
    </citation>
    <scope>IDENTIFICATION</scope>
</reference>
<dbReference type="InterPro" id="IPR019133">
    <property type="entry name" value="MIC60"/>
</dbReference>
<evidence type="ECO:0000256" key="6">
    <source>
        <dbReference type="ARBA" id="ARBA00023136"/>
    </source>
</evidence>
<feature type="region of interest" description="Disordered" evidence="9">
    <location>
        <begin position="1"/>
        <end position="107"/>
    </location>
</feature>
<dbReference type="Bgee" id="ENSGGOG00000005264">
    <property type="expression patterns" value="Expressed in heart and 6 other cell types or tissues"/>
</dbReference>
<proteinExistence type="inferred from homology"/>
<comment type="subcellular location">
    <subcellularLocation>
        <location evidence="7">Mitochondrion inner membrane</location>
        <topology evidence="7">Single-pass membrane protein</topology>
    </subcellularLocation>
</comment>
<dbReference type="PANTHER" id="PTHR15415:SF7">
    <property type="entry name" value="MICOS COMPLEX SUBUNIT MIC60"/>
    <property type="match status" value="1"/>
</dbReference>
<dbReference type="PANTHER" id="PTHR15415">
    <property type="entry name" value="MITOFILIN"/>
    <property type="match status" value="1"/>
</dbReference>
<organism evidence="10 11">
    <name type="scientific">Gorilla gorilla gorilla</name>
    <name type="common">Western lowland gorilla</name>
    <dbReference type="NCBI Taxonomy" id="9595"/>
    <lineage>
        <taxon>Eukaryota</taxon>
        <taxon>Metazoa</taxon>
        <taxon>Chordata</taxon>
        <taxon>Craniata</taxon>
        <taxon>Vertebrata</taxon>
        <taxon>Euteleostomi</taxon>
        <taxon>Mammalia</taxon>
        <taxon>Eutheria</taxon>
        <taxon>Euarchontoglires</taxon>
        <taxon>Primates</taxon>
        <taxon>Haplorrhini</taxon>
        <taxon>Catarrhini</taxon>
        <taxon>Hominidae</taxon>
        <taxon>Gorilla</taxon>
    </lineage>
</organism>
<evidence type="ECO:0000256" key="1">
    <source>
        <dbReference type="ARBA" id="ARBA00010877"/>
    </source>
</evidence>
<keyword evidence="8" id="KW-0175">Coiled coil</keyword>
<feature type="compositionally biased region" description="Basic and acidic residues" evidence="9">
    <location>
        <begin position="94"/>
        <end position="107"/>
    </location>
</feature>
<reference evidence="11" key="1">
    <citation type="submission" date="2011-05" db="EMBL/GenBank/DDBJ databases">
        <title>Insights into the evolution of the great apes provided by the gorilla genome.</title>
        <authorList>
            <person name="Scally A."/>
        </authorList>
    </citation>
    <scope>NUCLEOTIDE SEQUENCE [LARGE SCALE GENOMIC DNA]</scope>
</reference>
<comment type="similarity">
    <text evidence="1 7">Belongs to the MICOS complex subunit Mic60 family.</text>
</comment>
<feature type="compositionally biased region" description="Low complexity" evidence="9">
    <location>
        <begin position="82"/>
        <end position="93"/>
    </location>
</feature>
<dbReference type="EMBL" id="CABD030011650">
    <property type="status" value="NOT_ANNOTATED_CDS"/>
    <property type="molecule type" value="Genomic_DNA"/>
</dbReference>
<evidence type="ECO:0000256" key="4">
    <source>
        <dbReference type="ARBA" id="ARBA00022989"/>
    </source>
</evidence>
<keyword evidence="6" id="KW-0472">Membrane</keyword>
<keyword evidence="11" id="KW-1185">Reference proteome</keyword>
<dbReference type="GeneTree" id="ENSGT00390000002313"/>
<evidence type="ECO:0000313" key="10">
    <source>
        <dbReference type="Ensembl" id="ENSGGOP00000034174.1"/>
    </source>
</evidence>
<name>A0A2I2YGX4_GORGO</name>
<evidence type="ECO:0000256" key="2">
    <source>
        <dbReference type="ARBA" id="ARBA00022692"/>
    </source>
</evidence>
<feature type="coiled-coil region" evidence="8">
    <location>
        <begin position="299"/>
        <end position="326"/>
    </location>
</feature>
<protein>
    <recommendedName>
        <fullName evidence="7">MICOS complex subunit MIC60</fullName>
    </recommendedName>
    <alternativeName>
        <fullName evidence="7">Mitofilin</fullName>
    </alternativeName>
</protein>
<evidence type="ECO:0000256" key="5">
    <source>
        <dbReference type="ARBA" id="ARBA00023128"/>
    </source>
</evidence>
<comment type="subunit">
    <text evidence="7">Component of the mitochondrial contact site and cristae organizing system (MICOS) complex.</text>
</comment>
<feature type="coiled-coil region" evidence="8">
    <location>
        <begin position="181"/>
        <end position="215"/>
    </location>
</feature>
<evidence type="ECO:0000256" key="7">
    <source>
        <dbReference type="RuleBase" id="RU363000"/>
    </source>
</evidence>
<dbReference type="GO" id="GO:0005743">
    <property type="term" value="C:mitochondrial inner membrane"/>
    <property type="evidence" value="ECO:0007669"/>
    <property type="project" value="UniProtKB-SubCell"/>
</dbReference>
<keyword evidence="4" id="KW-1133">Transmembrane helix</keyword>
<comment type="function">
    <text evidence="7">Component of the MICOS complex, a large protein complex of the mitochondrial inner membrane that plays crucial roles in the maintenance of crista junctions, inner membrane architecture, and formation of contact sites to the outer membrane.</text>
</comment>
<reference evidence="10" key="4">
    <citation type="submission" date="2025-09" db="UniProtKB">
        <authorList>
            <consortium name="Ensembl"/>
        </authorList>
    </citation>
    <scope>IDENTIFICATION</scope>
</reference>